<evidence type="ECO:0000313" key="4">
    <source>
        <dbReference type="Proteomes" id="UP001228049"/>
    </source>
</evidence>
<feature type="region of interest" description="Disordered" evidence="1">
    <location>
        <begin position="97"/>
        <end position="169"/>
    </location>
</feature>
<dbReference type="InterPro" id="IPR036028">
    <property type="entry name" value="SH3-like_dom_sf"/>
</dbReference>
<reference evidence="3" key="1">
    <citation type="submission" date="2023-04" db="EMBL/GenBank/DDBJ databases">
        <title>Chromosome-level genome of Chaenocephalus aceratus.</title>
        <authorList>
            <person name="Park H."/>
        </authorList>
    </citation>
    <scope>NUCLEOTIDE SEQUENCE</scope>
    <source>
        <strain evidence="3">DE</strain>
        <tissue evidence="3">Muscle</tissue>
    </source>
</reference>
<evidence type="ECO:0000256" key="1">
    <source>
        <dbReference type="SAM" id="MobiDB-lite"/>
    </source>
</evidence>
<keyword evidence="2" id="KW-1133">Transmembrane helix</keyword>
<comment type="caution">
    <text evidence="3">The sequence shown here is derived from an EMBL/GenBank/DDBJ whole genome shotgun (WGS) entry which is preliminary data.</text>
</comment>
<proteinExistence type="predicted"/>
<keyword evidence="2" id="KW-0472">Membrane</keyword>
<feature type="transmembrane region" description="Helical" evidence="2">
    <location>
        <begin position="72"/>
        <end position="91"/>
    </location>
</feature>
<name>A0AAD9FMG2_DISEL</name>
<dbReference type="Gene3D" id="2.30.30.40">
    <property type="entry name" value="SH3 Domains"/>
    <property type="match status" value="1"/>
</dbReference>
<feature type="compositionally biased region" description="Pro residues" evidence="1">
    <location>
        <begin position="97"/>
        <end position="106"/>
    </location>
</feature>
<organism evidence="3 4">
    <name type="scientific">Dissostichus eleginoides</name>
    <name type="common">Patagonian toothfish</name>
    <name type="synonym">Dissostichus amissus</name>
    <dbReference type="NCBI Taxonomy" id="100907"/>
    <lineage>
        <taxon>Eukaryota</taxon>
        <taxon>Metazoa</taxon>
        <taxon>Chordata</taxon>
        <taxon>Craniata</taxon>
        <taxon>Vertebrata</taxon>
        <taxon>Euteleostomi</taxon>
        <taxon>Actinopterygii</taxon>
        <taxon>Neopterygii</taxon>
        <taxon>Teleostei</taxon>
        <taxon>Neoteleostei</taxon>
        <taxon>Acanthomorphata</taxon>
        <taxon>Eupercaria</taxon>
        <taxon>Perciformes</taxon>
        <taxon>Notothenioidei</taxon>
        <taxon>Nototheniidae</taxon>
        <taxon>Dissostichus</taxon>
    </lineage>
</organism>
<dbReference type="Proteomes" id="UP001228049">
    <property type="component" value="Unassembled WGS sequence"/>
</dbReference>
<dbReference type="EMBL" id="JASDAP010000004">
    <property type="protein sequence ID" value="KAK1904100.1"/>
    <property type="molecule type" value="Genomic_DNA"/>
</dbReference>
<sequence length="169" mass="18778">MRQCWTCSYFKCECSILLVDDGFWEGELNGRVGVFPSLVVELLHDEREEEDKEEEVRLLCSLWLQRIAETHLTVYISFLTVSLFILLQSLLTPTMPPFSPSSPSPTNPGCSSALSVTPPSCEEDTQQVFADNTAEPEGSSHSSPDFSGGRLRPCRAPPPPPTHKRSPQP</sequence>
<evidence type="ECO:0000313" key="3">
    <source>
        <dbReference type="EMBL" id="KAK1904100.1"/>
    </source>
</evidence>
<dbReference type="SUPFAM" id="SSF50044">
    <property type="entry name" value="SH3-domain"/>
    <property type="match status" value="1"/>
</dbReference>
<keyword evidence="2" id="KW-0812">Transmembrane</keyword>
<protein>
    <submittedName>
        <fullName evidence="3">F-BAR and double SH3 domains protein 2</fullName>
    </submittedName>
</protein>
<evidence type="ECO:0000256" key="2">
    <source>
        <dbReference type="SAM" id="Phobius"/>
    </source>
</evidence>
<gene>
    <name evidence="3" type="ORF">KUDE01_011285</name>
</gene>
<accession>A0AAD9FMG2</accession>
<dbReference type="AlphaFoldDB" id="A0AAD9FMG2"/>
<keyword evidence="4" id="KW-1185">Reference proteome</keyword>